<evidence type="ECO:0000256" key="1">
    <source>
        <dbReference type="SAM" id="SignalP"/>
    </source>
</evidence>
<comment type="caution">
    <text evidence="2">The sequence shown here is derived from an EMBL/GenBank/DDBJ whole genome shotgun (WGS) entry which is preliminary data.</text>
</comment>
<feature type="chain" id="PRO_5015691220" evidence="1">
    <location>
        <begin position="19"/>
        <end position="92"/>
    </location>
</feature>
<name>A0A2T4JG08_9RHOB</name>
<evidence type="ECO:0000313" key="2">
    <source>
        <dbReference type="EMBL" id="PTE16840.1"/>
    </source>
</evidence>
<organism evidence="2 3">
    <name type="scientific">Phaeovulum veldkampii DSM 11550</name>
    <dbReference type="NCBI Taxonomy" id="1185920"/>
    <lineage>
        <taxon>Bacteria</taxon>
        <taxon>Pseudomonadati</taxon>
        <taxon>Pseudomonadota</taxon>
        <taxon>Alphaproteobacteria</taxon>
        <taxon>Rhodobacterales</taxon>
        <taxon>Paracoccaceae</taxon>
        <taxon>Phaeovulum</taxon>
    </lineage>
</organism>
<gene>
    <name evidence="2" type="ORF">C5F46_12115</name>
</gene>
<keyword evidence="1" id="KW-0732">Signal</keyword>
<dbReference type="EMBL" id="PZKF01000030">
    <property type="protein sequence ID" value="PTE16840.1"/>
    <property type="molecule type" value="Genomic_DNA"/>
</dbReference>
<proteinExistence type="predicted"/>
<feature type="signal peptide" evidence="1">
    <location>
        <begin position="1"/>
        <end position="18"/>
    </location>
</feature>
<keyword evidence="3" id="KW-1185">Reference proteome</keyword>
<dbReference type="OrthoDB" id="7274522at2"/>
<protein>
    <submittedName>
        <fullName evidence="2">Uncharacterized protein</fullName>
    </submittedName>
</protein>
<dbReference type="AlphaFoldDB" id="A0A2T4JG08"/>
<accession>A0A2T4JG08</accession>
<dbReference type="Proteomes" id="UP000241899">
    <property type="component" value="Unassembled WGS sequence"/>
</dbReference>
<evidence type="ECO:0000313" key="3">
    <source>
        <dbReference type="Proteomes" id="UP000241899"/>
    </source>
</evidence>
<reference evidence="2 3" key="1">
    <citation type="submission" date="2018-03" db="EMBL/GenBank/DDBJ databases">
        <title>Rhodobacter veldkampii.</title>
        <authorList>
            <person name="Meyer T.E."/>
            <person name="Miller S."/>
            <person name="Lodha T."/>
            <person name="Gandham S."/>
            <person name="Chintalapati S."/>
            <person name="Chintalapati V.R."/>
        </authorList>
    </citation>
    <scope>NUCLEOTIDE SEQUENCE [LARGE SCALE GENOMIC DNA]</scope>
    <source>
        <strain evidence="2 3">DSM 11550</strain>
    </source>
</reference>
<dbReference type="RefSeq" id="WP_107325613.1">
    <property type="nucleotide sequence ID" value="NZ_NHSP01000067.1"/>
</dbReference>
<sequence>MFRPALALLTLMPLPALAEPPAALPMTYAMFEASVPHVDMALCPVDLAGPGLFCRLAVLNEQIHVFVFSEEGESPMVGFKSWPVDLMVGLMD</sequence>